<dbReference type="Proteomes" id="UP000050795">
    <property type="component" value="Unassembled WGS sequence"/>
</dbReference>
<keyword evidence="3" id="KW-1185">Reference proteome</keyword>
<feature type="coiled-coil region" evidence="1">
    <location>
        <begin position="71"/>
        <end position="112"/>
    </location>
</feature>
<reference evidence="4" key="2">
    <citation type="submission" date="2023-11" db="UniProtKB">
        <authorList>
            <consortium name="WormBaseParasite"/>
        </authorList>
    </citation>
    <scope>IDENTIFICATION</scope>
</reference>
<evidence type="ECO:0000256" key="1">
    <source>
        <dbReference type="SAM" id="Coils"/>
    </source>
</evidence>
<organism evidence="3 4">
    <name type="scientific">Trichobilharzia regenti</name>
    <name type="common">Nasal bird schistosome</name>
    <dbReference type="NCBI Taxonomy" id="157069"/>
    <lineage>
        <taxon>Eukaryota</taxon>
        <taxon>Metazoa</taxon>
        <taxon>Spiralia</taxon>
        <taxon>Lophotrochozoa</taxon>
        <taxon>Platyhelminthes</taxon>
        <taxon>Trematoda</taxon>
        <taxon>Digenea</taxon>
        <taxon>Strigeidida</taxon>
        <taxon>Schistosomatoidea</taxon>
        <taxon>Schistosomatidae</taxon>
        <taxon>Trichobilharzia</taxon>
    </lineage>
</organism>
<evidence type="ECO:0000256" key="2">
    <source>
        <dbReference type="SAM" id="Phobius"/>
    </source>
</evidence>
<dbReference type="WBParaSite" id="TREG1_90590.3">
    <property type="protein sequence ID" value="TREG1_90590.3"/>
    <property type="gene ID" value="TREG1_90590"/>
</dbReference>
<keyword evidence="2" id="KW-0812">Transmembrane</keyword>
<evidence type="ECO:0000313" key="3">
    <source>
        <dbReference type="Proteomes" id="UP000050795"/>
    </source>
</evidence>
<feature type="transmembrane region" description="Helical" evidence="2">
    <location>
        <begin position="6"/>
        <end position="23"/>
    </location>
</feature>
<feature type="transmembrane region" description="Helical" evidence="2">
    <location>
        <begin position="30"/>
        <end position="52"/>
    </location>
</feature>
<protein>
    <submittedName>
        <fullName evidence="4">Uncharacterized protein</fullName>
    </submittedName>
</protein>
<accession>A0AA85KE23</accession>
<sequence length="237" mass="27037">MAFAVVSFEITAFILLLRVSLLTDFNRRHIIMAFTVVSFEITAFILLLRVSLLTAGELRKHSGNSVRPYDADRLRQEIKNLESGLKFYDGMIDKIENSTTVMQEEMKTLQDQLEAQATRRNTTVAEFVKCLVNTSEEHYRPEIYRSISKAIREVNQSYTGFFVMPADKPLWNESLTRGSGFGASQIYRLIQLITNLTTSKSALIVGHETKSIFENALTNMKREYTLLISEMVTTESV</sequence>
<keyword evidence="2" id="KW-1133">Transmembrane helix</keyword>
<reference evidence="3" key="1">
    <citation type="submission" date="2022-06" db="EMBL/GenBank/DDBJ databases">
        <authorList>
            <person name="Berger JAMES D."/>
            <person name="Berger JAMES D."/>
        </authorList>
    </citation>
    <scope>NUCLEOTIDE SEQUENCE [LARGE SCALE GENOMIC DNA]</scope>
</reference>
<keyword evidence="1" id="KW-0175">Coiled coil</keyword>
<proteinExistence type="predicted"/>
<dbReference type="AlphaFoldDB" id="A0AA85KE23"/>
<evidence type="ECO:0000313" key="4">
    <source>
        <dbReference type="WBParaSite" id="TREG1_90590.3"/>
    </source>
</evidence>
<name>A0AA85KE23_TRIRE</name>
<keyword evidence="2" id="KW-0472">Membrane</keyword>